<reference evidence="1" key="1">
    <citation type="submission" date="2020-05" db="EMBL/GenBank/DDBJ databases">
        <authorList>
            <person name="Chiriac C."/>
            <person name="Salcher M."/>
            <person name="Ghai R."/>
            <person name="Kavagutti S V."/>
        </authorList>
    </citation>
    <scope>NUCLEOTIDE SEQUENCE</scope>
</reference>
<evidence type="ECO:0000313" key="1">
    <source>
        <dbReference type="EMBL" id="CAB4931565.1"/>
    </source>
</evidence>
<dbReference type="AlphaFoldDB" id="A0A6J7ILE6"/>
<name>A0A6J7ILE6_9ZZZZ</name>
<organism evidence="1">
    <name type="scientific">freshwater metagenome</name>
    <dbReference type="NCBI Taxonomy" id="449393"/>
    <lineage>
        <taxon>unclassified sequences</taxon>
        <taxon>metagenomes</taxon>
        <taxon>ecological metagenomes</taxon>
    </lineage>
</organism>
<gene>
    <name evidence="1" type="ORF">UFOPK3472_04115</name>
</gene>
<proteinExistence type="predicted"/>
<sequence>MVGLGLREKPHVAEVDTENRDVGRLCELGCAQERSVTAENQNHLAPGGRIGTELDDVEPHVRHEHMVVFLGVRCLDLGRFHFVDENPQADACFVEHFAHSARRLGDVGPAGVCDEKNLPNGLLCRCCMGRSHCGPSSIA</sequence>
<accession>A0A6J7ILE6</accession>
<protein>
    <submittedName>
        <fullName evidence="1">Unannotated protein</fullName>
    </submittedName>
</protein>
<dbReference type="EMBL" id="CAFBLX010000481">
    <property type="protein sequence ID" value="CAB4931565.1"/>
    <property type="molecule type" value="Genomic_DNA"/>
</dbReference>